<protein>
    <submittedName>
        <fullName evidence="3">Inositol polyphosphate-5-phosphatase Ka</fullName>
    </submittedName>
</protein>
<dbReference type="InParanoid" id="A0A3P8V072"/>
<dbReference type="GO" id="GO:0005886">
    <property type="term" value="C:plasma membrane"/>
    <property type="evidence" value="ECO:0007669"/>
    <property type="project" value="TreeGrafter"/>
</dbReference>
<feature type="domain" description="Inositol polyphosphate-related phosphatase" evidence="2">
    <location>
        <begin position="16"/>
        <end position="348"/>
    </location>
</feature>
<dbReference type="SMART" id="SM00128">
    <property type="entry name" value="IPPc"/>
    <property type="match status" value="1"/>
</dbReference>
<dbReference type="Pfam" id="PF22669">
    <property type="entry name" value="Exo_endo_phos2"/>
    <property type="match status" value="1"/>
</dbReference>
<name>A0A3P8V072_CYNSE</name>
<dbReference type="SUPFAM" id="SSF56219">
    <property type="entry name" value="DNase I-like"/>
    <property type="match status" value="1"/>
</dbReference>
<dbReference type="GO" id="GO:0046627">
    <property type="term" value="P:negative regulation of insulin receptor signaling pathway"/>
    <property type="evidence" value="ECO:0007669"/>
    <property type="project" value="TreeGrafter"/>
</dbReference>
<dbReference type="OMA" id="NSECQHI"/>
<reference evidence="3 4" key="1">
    <citation type="journal article" date="2014" name="Nat. Genet.">
        <title>Whole-genome sequence of a flatfish provides insights into ZW sex chromosome evolution and adaptation to a benthic lifestyle.</title>
        <authorList>
            <person name="Chen S."/>
            <person name="Zhang G."/>
            <person name="Shao C."/>
            <person name="Huang Q."/>
            <person name="Liu G."/>
            <person name="Zhang P."/>
            <person name="Song W."/>
            <person name="An N."/>
            <person name="Chalopin D."/>
            <person name="Volff J.N."/>
            <person name="Hong Y."/>
            <person name="Li Q."/>
            <person name="Sha Z."/>
            <person name="Zhou H."/>
            <person name="Xie M."/>
            <person name="Yu Q."/>
            <person name="Liu Y."/>
            <person name="Xiang H."/>
            <person name="Wang N."/>
            <person name="Wu K."/>
            <person name="Yang C."/>
            <person name="Zhou Q."/>
            <person name="Liao X."/>
            <person name="Yang L."/>
            <person name="Hu Q."/>
            <person name="Zhang J."/>
            <person name="Meng L."/>
            <person name="Jin L."/>
            <person name="Tian Y."/>
            <person name="Lian J."/>
            <person name="Yang J."/>
            <person name="Miao G."/>
            <person name="Liu S."/>
            <person name="Liang Z."/>
            <person name="Yan F."/>
            <person name="Li Y."/>
            <person name="Sun B."/>
            <person name="Zhang H."/>
            <person name="Zhang J."/>
            <person name="Zhu Y."/>
            <person name="Du M."/>
            <person name="Zhao Y."/>
            <person name="Schartl M."/>
            <person name="Tang Q."/>
            <person name="Wang J."/>
        </authorList>
    </citation>
    <scope>NUCLEOTIDE SEQUENCE</scope>
</reference>
<dbReference type="FunFam" id="2.60.40.2840:FF:000003">
    <property type="entry name" value="Phosphatidylinositol 4,5-bisphosphate 5-phosphatase A"/>
    <property type="match status" value="1"/>
</dbReference>
<dbReference type="GO" id="GO:0016312">
    <property type="term" value="F:inositol bisphosphate phosphatase activity"/>
    <property type="evidence" value="ECO:0007669"/>
    <property type="project" value="TreeGrafter"/>
</dbReference>
<dbReference type="CDD" id="cd09094">
    <property type="entry name" value="INPP5c_INPP5J-like"/>
    <property type="match status" value="1"/>
</dbReference>
<dbReference type="AlphaFoldDB" id="A0A3P8V072"/>
<evidence type="ECO:0000256" key="1">
    <source>
        <dbReference type="ARBA" id="ARBA00005910"/>
    </source>
</evidence>
<dbReference type="GO" id="GO:0034485">
    <property type="term" value="F:phosphatidylinositol-3,4,5-trisphosphate 5-phosphatase activity"/>
    <property type="evidence" value="ECO:0007669"/>
    <property type="project" value="TreeGrafter"/>
</dbReference>
<accession>A0A3P8V072</accession>
<dbReference type="STRING" id="244447.ENSCSEP00000007992"/>
<dbReference type="GeneTree" id="ENSGT00940000156538"/>
<dbReference type="GO" id="GO:0005783">
    <property type="term" value="C:endoplasmic reticulum"/>
    <property type="evidence" value="ECO:0007669"/>
    <property type="project" value="TreeGrafter"/>
</dbReference>
<dbReference type="InterPro" id="IPR046985">
    <property type="entry name" value="IP5"/>
</dbReference>
<evidence type="ECO:0000259" key="2">
    <source>
        <dbReference type="SMART" id="SM00128"/>
    </source>
</evidence>
<organism evidence="3 4">
    <name type="scientific">Cynoglossus semilaevis</name>
    <name type="common">Tongue sole</name>
    <dbReference type="NCBI Taxonomy" id="244447"/>
    <lineage>
        <taxon>Eukaryota</taxon>
        <taxon>Metazoa</taxon>
        <taxon>Chordata</taxon>
        <taxon>Craniata</taxon>
        <taxon>Vertebrata</taxon>
        <taxon>Euteleostomi</taxon>
        <taxon>Actinopterygii</taxon>
        <taxon>Neopterygii</taxon>
        <taxon>Teleostei</taxon>
        <taxon>Neoteleostei</taxon>
        <taxon>Acanthomorphata</taxon>
        <taxon>Carangaria</taxon>
        <taxon>Pleuronectiformes</taxon>
        <taxon>Pleuronectoidei</taxon>
        <taxon>Cynoglossidae</taxon>
        <taxon>Cynoglossinae</taxon>
        <taxon>Cynoglossus</taxon>
    </lineage>
</organism>
<dbReference type="PANTHER" id="PTHR11200">
    <property type="entry name" value="INOSITOL 5-PHOSPHATASE"/>
    <property type="match status" value="1"/>
</dbReference>
<dbReference type="Pfam" id="PF17751">
    <property type="entry name" value="SKICH"/>
    <property type="match status" value="1"/>
</dbReference>
<reference evidence="3" key="2">
    <citation type="submission" date="2025-08" db="UniProtKB">
        <authorList>
            <consortium name="Ensembl"/>
        </authorList>
    </citation>
    <scope>IDENTIFICATION</scope>
</reference>
<sequence length="467" mass="54422">MEEPQQQQPGLEESKSNFRIHVITWNVATSNPPDDINSLLHLNQILQQNPDLFVIGLQEVSSVPLRYMTQLVFNDPWSLLFMSTLGPQNYIKLSSIRMQGLLLLFFAKLHHVPFIRDIKTSYTRTGISRYWGNKGGVSVRFSFYGHMICLLNCHLAAHMEHMTERVDDFVYILDTQKFDCEKAQRIVDHKLVLWLGDLNFRIQDHELDYVHSCIDNKTYNLLWRKDQLTMMKEKELMLQEFEEGHLNFQPTYKFDLNSDTYDTRDNTSGFGFNEKKRKPAWTDRILWRLKSKVLTDGEHNKNNISRSEEDEEYPLTIKQDLYTSHMEYSNSDHKPVVGTFTLELRKKDTIPLVHLQAEGEWSADKDALLLYTTLQPFPSSSWDWIGLYQVGFTSKDDYFTYTWVKDQEVGFSEEAIQVCVSKEGIPVRGGQCILCYYSSILQCIIGVSEPFQVNESREAAEEDVTPD</sequence>
<dbReference type="Proteomes" id="UP000265120">
    <property type="component" value="Chromosome 4"/>
</dbReference>
<evidence type="ECO:0000313" key="3">
    <source>
        <dbReference type="Ensembl" id="ENSCSEP00000007992.1"/>
    </source>
</evidence>
<dbReference type="GO" id="GO:0001726">
    <property type="term" value="C:ruffle"/>
    <property type="evidence" value="ECO:0007669"/>
    <property type="project" value="TreeGrafter"/>
</dbReference>
<dbReference type="FunFam" id="3.60.10.10:FF:000066">
    <property type="entry name" value="Inositol polyphosphate-5-phosphatase Kb"/>
    <property type="match status" value="1"/>
</dbReference>
<reference evidence="3" key="3">
    <citation type="submission" date="2025-09" db="UniProtKB">
        <authorList>
            <consortium name="Ensembl"/>
        </authorList>
    </citation>
    <scope>IDENTIFICATION</scope>
</reference>
<dbReference type="InterPro" id="IPR000300">
    <property type="entry name" value="IPPc"/>
</dbReference>
<comment type="similarity">
    <text evidence="1">Belongs to the inositol 1,4,5-trisphosphate 5-phosphatase type II family.</text>
</comment>
<dbReference type="InterPro" id="IPR036691">
    <property type="entry name" value="Endo/exonu/phosph_ase_sf"/>
</dbReference>
<dbReference type="GO" id="GO:0004439">
    <property type="term" value="F:phosphatidylinositol-4,5-bisphosphate 5-phosphatase activity"/>
    <property type="evidence" value="ECO:0007669"/>
    <property type="project" value="TreeGrafter"/>
</dbReference>
<evidence type="ECO:0000313" key="4">
    <source>
        <dbReference type="Proteomes" id="UP000265120"/>
    </source>
</evidence>
<dbReference type="Ensembl" id="ENSCSET00000008078.1">
    <property type="protein sequence ID" value="ENSCSEP00000007992.1"/>
    <property type="gene ID" value="ENSCSEG00000005136.1"/>
</dbReference>
<dbReference type="PANTHER" id="PTHR11200:SF117">
    <property type="entry name" value="INOSITOL POLYPHOSPHATE 5-PHOSPHATASE K"/>
    <property type="match status" value="1"/>
</dbReference>
<dbReference type="OrthoDB" id="62798at2759"/>
<dbReference type="InterPro" id="IPR041611">
    <property type="entry name" value="SKICH"/>
</dbReference>
<dbReference type="GO" id="GO:0046856">
    <property type="term" value="P:phosphatidylinositol dephosphorylation"/>
    <property type="evidence" value="ECO:0007669"/>
    <property type="project" value="InterPro"/>
</dbReference>
<dbReference type="Gene3D" id="3.60.10.10">
    <property type="entry name" value="Endonuclease/exonuclease/phosphatase"/>
    <property type="match status" value="1"/>
</dbReference>
<proteinExistence type="inferred from homology"/>
<keyword evidence="4" id="KW-1185">Reference proteome</keyword>
<dbReference type="Gene3D" id="2.60.40.2840">
    <property type="match status" value="1"/>
</dbReference>
<dbReference type="GO" id="GO:0051898">
    <property type="term" value="P:negative regulation of phosphatidylinositol 3-kinase/protein kinase B signal transduction"/>
    <property type="evidence" value="ECO:0007669"/>
    <property type="project" value="TreeGrafter"/>
</dbReference>
<dbReference type="GO" id="GO:0045719">
    <property type="term" value="P:negative regulation of glycogen biosynthetic process"/>
    <property type="evidence" value="ECO:0007669"/>
    <property type="project" value="TreeGrafter"/>
</dbReference>